<evidence type="ECO:0000256" key="7">
    <source>
        <dbReference type="ARBA" id="ARBA00022927"/>
    </source>
</evidence>
<keyword evidence="7" id="KW-0653">Protein transport</keyword>
<keyword evidence="13" id="KW-1185">Reference proteome</keyword>
<feature type="compositionally biased region" description="Polar residues" evidence="9">
    <location>
        <begin position="240"/>
        <end position="255"/>
    </location>
</feature>
<dbReference type="Gene3D" id="1.20.5.420">
    <property type="entry name" value="Immunoglobulin FC, subunit C"/>
    <property type="match status" value="1"/>
</dbReference>
<dbReference type="GO" id="GO:0010008">
    <property type="term" value="C:endosome membrane"/>
    <property type="evidence" value="ECO:0007669"/>
    <property type="project" value="UniProtKB-SubCell"/>
</dbReference>
<evidence type="ECO:0000256" key="6">
    <source>
        <dbReference type="ARBA" id="ARBA00022753"/>
    </source>
</evidence>
<dbReference type="EMBL" id="MU004230">
    <property type="protein sequence ID" value="KAF2675509.1"/>
    <property type="molecule type" value="Genomic_DNA"/>
</dbReference>
<keyword evidence="4" id="KW-0813">Transport</keyword>
<organism evidence="12 13">
    <name type="scientific">Microthyrium microscopicum</name>
    <dbReference type="NCBI Taxonomy" id="703497"/>
    <lineage>
        <taxon>Eukaryota</taxon>
        <taxon>Fungi</taxon>
        <taxon>Dikarya</taxon>
        <taxon>Ascomycota</taxon>
        <taxon>Pezizomycotina</taxon>
        <taxon>Dothideomycetes</taxon>
        <taxon>Dothideomycetes incertae sedis</taxon>
        <taxon>Microthyriales</taxon>
        <taxon>Microthyriaceae</taxon>
        <taxon>Microthyrium</taxon>
    </lineage>
</organism>
<evidence type="ECO:0000256" key="2">
    <source>
        <dbReference type="ARBA" id="ARBA00004496"/>
    </source>
</evidence>
<keyword evidence="5" id="KW-0963">Cytoplasm</keyword>
<gene>
    <name evidence="12" type="ORF">BT63DRAFT_450497</name>
</gene>
<dbReference type="InterPro" id="IPR039431">
    <property type="entry name" value="Vta1/CALS_N"/>
</dbReference>
<evidence type="ECO:0000256" key="1">
    <source>
        <dbReference type="ARBA" id="ARBA00004481"/>
    </source>
</evidence>
<name>A0A6A6UT44_9PEZI</name>
<dbReference type="Pfam" id="PF18097">
    <property type="entry name" value="Vta1_C"/>
    <property type="match status" value="1"/>
</dbReference>
<dbReference type="GO" id="GO:0015031">
    <property type="term" value="P:protein transport"/>
    <property type="evidence" value="ECO:0007669"/>
    <property type="project" value="UniProtKB-KW"/>
</dbReference>
<feature type="compositionally biased region" description="Polar residues" evidence="9">
    <location>
        <begin position="198"/>
        <end position="224"/>
    </location>
</feature>
<evidence type="ECO:0000256" key="5">
    <source>
        <dbReference type="ARBA" id="ARBA00022490"/>
    </source>
</evidence>
<keyword evidence="6" id="KW-0967">Endosome</keyword>
<dbReference type="GO" id="GO:0005771">
    <property type="term" value="C:multivesicular body"/>
    <property type="evidence" value="ECO:0007669"/>
    <property type="project" value="TreeGrafter"/>
</dbReference>
<dbReference type="OrthoDB" id="391137at2759"/>
<evidence type="ECO:0000256" key="3">
    <source>
        <dbReference type="ARBA" id="ARBA00007895"/>
    </source>
</evidence>
<reference evidence="12" key="1">
    <citation type="journal article" date="2020" name="Stud. Mycol.">
        <title>101 Dothideomycetes genomes: a test case for predicting lifestyles and emergence of pathogens.</title>
        <authorList>
            <person name="Haridas S."/>
            <person name="Albert R."/>
            <person name="Binder M."/>
            <person name="Bloem J."/>
            <person name="Labutti K."/>
            <person name="Salamov A."/>
            <person name="Andreopoulos B."/>
            <person name="Baker S."/>
            <person name="Barry K."/>
            <person name="Bills G."/>
            <person name="Bluhm B."/>
            <person name="Cannon C."/>
            <person name="Castanera R."/>
            <person name="Culley D."/>
            <person name="Daum C."/>
            <person name="Ezra D."/>
            <person name="Gonzalez J."/>
            <person name="Henrissat B."/>
            <person name="Kuo A."/>
            <person name="Liang C."/>
            <person name="Lipzen A."/>
            <person name="Lutzoni F."/>
            <person name="Magnuson J."/>
            <person name="Mondo S."/>
            <person name="Nolan M."/>
            <person name="Ohm R."/>
            <person name="Pangilinan J."/>
            <person name="Park H.-J."/>
            <person name="Ramirez L."/>
            <person name="Alfaro M."/>
            <person name="Sun H."/>
            <person name="Tritt A."/>
            <person name="Yoshinaga Y."/>
            <person name="Zwiers L.-H."/>
            <person name="Turgeon B."/>
            <person name="Goodwin S."/>
            <person name="Spatafora J."/>
            <person name="Crous P."/>
            <person name="Grigoriev I."/>
        </authorList>
    </citation>
    <scope>NUCLEOTIDE SEQUENCE</scope>
    <source>
        <strain evidence="12">CBS 115976</strain>
    </source>
</reference>
<dbReference type="AlphaFoldDB" id="A0A6A6UT44"/>
<evidence type="ECO:0000256" key="8">
    <source>
        <dbReference type="ARBA" id="ARBA00023136"/>
    </source>
</evidence>
<accession>A0A6A6UT44</accession>
<proteinExistence type="inferred from homology"/>
<feature type="domain" description="Vta1/callose synthase N-terminal" evidence="10">
    <location>
        <begin position="13"/>
        <end position="157"/>
    </location>
</feature>
<evidence type="ECO:0000256" key="4">
    <source>
        <dbReference type="ARBA" id="ARBA00022448"/>
    </source>
</evidence>
<dbReference type="PANTHER" id="PTHR46009">
    <property type="entry name" value="VACUOLAR PROTEIN SORTING-ASSOCIATED PROTEIN VTA1 HOMOLOG"/>
    <property type="match status" value="1"/>
</dbReference>
<feature type="compositionally biased region" description="Pro residues" evidence="9">
    <location>
        <begin position="319"/>
        <end position="328"/>
    </location>
</feature>
<evidence type="ECO:0000259" key="11">
    <source>
        <dbReference type="Pfam" id="PF18097"/>
    </source>
</evidence>
<feature type="domain" description="Vta1 C-terminal" evidence="11">
    <location>
        <begin position="367"/>
        <end position="401"/>
    </location>
</feature>
<sequence length="403" mass="43520">MASSIPSALKTADITRFVLRANQLEKVKPAIAYWCTLLVVETILSKGLEKSDEECMLFTASLMDKLEQSKTENEADEAIHDDAAAQAYVEQFALETFERADKALRSRTATAHTAEVFQAARTFLDLLAIWQKPLNTEIAAKSKYAKYHALRILKAVKAKEDPNLPPEEEEPVELETGIDPNHPGAHLQPSVEDVPDHQQPSPFTQATASHPPTSSFSPMQQSGGDVSPLESEHANDGYFPSTSSQPQVPTFTADATSPDLATASAGPSAPSLPGQSPMDVSGLPTSPPVDAQNFYTQRAPYAAPSVWSQAPVETRSPATPQPSAPPSVIPYQQNIPAPSAPPQVPRQQAPPSNFHSGPENYKNDDEAVLQAQKHGKWALSALNFDDVETAVKEFRLALQSLGA</sequence>
<evidence type="ECO:0000259" key="10">
    <source>
        <dbReference type="Pfam" id="PF04652"/>
    </source>
</evidence>
<keyword evidence="8" id="KW-0472">Membrane</keyword>
<dbReference type="GO" id="GO:0032511">
    <property type="term" value="P:late endosome to vacuole transport via multivesicular body sorting pathway"/>
    <property type="evidence" value="ECO:0007669"/>
    <property type="project" value="InterPro"/>
</dbReference>
<dbReference type="InterPro" id="IPR041212">
    <property type="entry name" value="Vta1_C"/>
</dbReference>
<dbReference type="InterPro" id="IPR044538">
    <property type="entry name" value="Vta1-like"/>
</dbReference>
<dbReference type="InterPro" id="IPR023175">
    <property type="entry name" value="Vta1/CALS_N_sf"/>
</dbReference>
<dbReference type="Gene3D" id="1.25.40.270">
    <property type="entry name" value="Vacuolar protein sorting-associated protein vta1"/>
    <property type="match status" value="1"/>
</dbReference>
<evidence type="ECO:0000313" key="13">
    <source>
        <dbReference type="Proteomes" id="UP000799302"/>
    </source>
</evidence>
<feature type="region of interest" description="Disordered" evidence="9">
    <location>
        <begin position="161"/>
        <end position="369"/>
    </location>
</feature>
<comment type="similarity">
    <text evidence="3">Belongs to the VTA1 family.</text>
</comment>
<dbReference type="Pfam" id="PF04652">
    <property type="entry name" value="Vta1"/>
    <property type="match status" value="1"/>
</dbReference>
<protein>
    <submittedName>
        <fullName evidence="12">DUF605-domain-containing protein</fullName>
    </submittedName>
</protein>
<comment type="subcellular location">
    <subcellularLocation>
        <location evidence="2">Cytoplasm</location>
    </subcellularLocation>
    <subcellularLocation>
        <location evidence="1">Endosome membrane</location>
        <topology evidence="1">Peripheral membrane protein</topology>
    </subcellularLocation>
</comment>
<dbReference type="Proteomes" id="UP000799302">
    <property type="component" value="Unassembled WGS sequence"/>
</dbReference>
<evidence type="ECO:0000313" key="12">
    <source>
        <dbReference type="EMBL" id="KAF2675509.1"/>
    </source>
</evidence>
<evidence type="ECO:0000256" key="9">
    <source>
        <dbReference type="SAM" id="MobiDB-lite"/>
    </source>
</evidence>
<dbReference type="PANTHER" id="PTHR46009:SF1">
    <property type="entry name" value="VACUOLAR PROTEIN SORTING-ASSOCIATED PROTEIN VTA1 HOMOLOG"/>
    <property type="match status" value="1"/>
</dbReference>